<keyword evidence="1" id="KW-1133">Transmembrane helix</keyword>
<gene>
    <name evidence="2" type="ORF">ACFQ07_25050</name>
</gene>
<dbReference type="EMBL" id="JBHTIR010003642">
    <property type="protein sequence ID" value="MFD0855533.1"/>
    <property type="molecule type" value="Genomic_DNA"/>
</dbReference>
<proteinExistence type="predicted"/>
<feature type="transmembrane region" description="Helical" evidence="1">
    <location>
        <begin position="40"/>
        <end position="57"/>
    </location>
</feature>
<evidence type="ECO:0000256" key="1">
    <source>
        <dbReference type="SAM" id="Phobius"/>
    </source>
</evidence>
<dbReference type="Proteomes" id="UP001597083">
    <property type="component" value="Unassembled WGS sequence"/>
</dbReference>
<accession>A0ABW3CMB1</accession>
<evidence type="ECO:0000313" key="2">
    <source>
        <dbReference type="EMBL" id="MFD0855533.1"/>
    </source>
</evidence>
<keyword evidence="1" id="KW-0472">Membrane</keyword>
<keyword evidence="1" id="KW-0812">Transmembrane</keyword>
<keyword evidence="3" id="KW-1185">Reference proteome</keyword>
<reference evidence="3" key="1">
    <citation type="journal article" date="2019" name="Int. J. Syst. Evol. Microbiol.">
        <title>The Global Catalogue of Microorganisms (GCM) 10K type strain sequencing project: providing services to taxonomists for standard genome sequencing and annotation.</title>
        <authorList>
            <consortium name="The Broad Institute Genomics Platform"/>
            <consortium name="The Broad Institute Genome Sequencing Center for Infectious Disease"/>
            <person name="Wu L."/>
            <person name="Ma J."/>
        </authorList>
    </citation>
    <scope>NUCLEOTIDE SEQUENCE [LARGE SCALE GENOMIC DNA]</scope>
    <source>
        <strain evidence="3">JCM 31696</strain>
    </source>
</reference>
<name>A0ABW3CMB1_9ACTN</name>
<organism evidence="2 3">
    <name type="scientific">Actinomadura adrarensis</name>
    <dbReference type="NCBI Taxonomy" id="1819600"/>
    <lineage>
        <taxon>Bacteria</taxon>
        <taxon>Bacillati</taxon>
        <taxon>Actinomycetota</taxon>
        <taxon>Actinomycetes</taxon>
        <taxon>Streptosporangiales</taxon>
        <taxon>Thermomonosporaceae</taxon>
        <taxon>Actinomadura</taxon>
    </lineage>
</organism>
<sequence length="70" mass="7537">MKQINTTMVLIAVAVAHHLDRLREEARNEGDRGSSTVETIILVAGFAGIAFTIYLAVSGKVQSWIAKIPG</sequence>
<protein>
    <submittedName>
        <fullName evidence="2">Uncharacterized protein</fullName>
    </submittedName>
</protein>
<comment type="caution">
    <text evidence="2">The sequence shown here is derived from an EMBL/GenBank/DDBJ whole genome shotgun (WGS) entry which is preliminary data.</text>
</comment>
<evidence type="ECO:0000313" key="3">
    <source>
        <dbReference type="Proteomes" id="UP001597083"/>
    </source>
</evidence>